<reference evidence="17 18" key="1">
    <citation type="submission" date="2018-01" db="EMBL/GenBank/DDBJ databases">
        <title>Metagenomic assembled genomes from two thermal pools in the Uzon Caldera, Kamchatka, Russia.</title>
        <authorList>
            <person name="Wilkins L."/>
            <person name="Ettinger C."/>
        </authorList>
    </citation>
    <scope>NUCLEOTIDE SEQUENCE [LARGE SCALE GENOMIC DNA]</scope>
    <source>
        <strain evidence="17">ZAV-02</strain>
    </source>
</reference>
<evidence type="ECO:0000256" key="13">
    <source>
        <dbReference type="PIRSR" id="PIRSR605478-3"/>
    </source>
</evidence>
<dbReference type="Proteomes" id="UP000243376">
    <property type="component" value="Unassembled WGS sequence"/>
</dbReference>
<feature type="binding site" evidence="12">
    <location>
        <position position="476"/>
    </location>
    <ligand>
        <name>substrate</name>
    </ligand>
</feature>
<keyword evidence="6 14" id="KW-0479">Metal-binding</keyword>
<dbReference type="Pfam" id="PF22613">
    <property type="entry name" value="Transketolase_C_1"/>
    <property type="match status" value="1"/>
</dbReference>
<organism evidence="17 18">
    <name type="scientific">Chloroflexus aggregans</name>
    <dbReference type="NCBI Taxonomy" id="152260"/>
    <lineage>
        <taxon>Bacteria</taxon>
        <taxon>Bacillati</taxon>
        <taxon>Chloroflexota</taxon>
        <taxon>Chloroflexia</taxon>
        <taxon>Chloroflexales</taxon>
        <taxon>Chloroflexineae</taxon>
        <taxon>Chloroflexaceae</taxon>
        <taxon>Chloroflexus</taxon>
    </lineage>
</organism>
<dbReference type="GO" id="GO:0046872">
    <property type="term" value="F:metal ion binding"/>
    <property type="evidence" value="ECO:0007669"/>
    <property type="project" value="UniProtKB-KW"/>
</dbReference>
<dbReference type="CDD" id="cd02012">
    <property type="entry name" value="TPP_TK"/>
    <property type="match status" value="1"/>
</dbReference>
<evidence type="ECO:0000256" key="11">
    <source>
        <dbReference type="PIRSR" id="PIRSR605478-1"/>
    </source>
</evidence>
<dbReference type="FunFam" id="3.40.50.970:FF:000004">
    <property type="entry name" value="Transketolase"/>
    <property type="match status" value="1"/>
</dbReference>
<feature type="binding site" evidence="12">
    <location>
        <position position="265"/>
    </location>
    <ligand>
        <name>substrate</name>
    </ligand>
</feature>
<evidence type="ECO:0000256" key="5">
    <source>
        <dbReference type="ARBA" id="ARBA00022679"/>
    </source>
</evidence>
<evidence type="ECO:0000256" key="9">
    <source>
        <dbReference type="ARBA" id="ARBA00049473"/>
    </source>
</evidence>
<evidence type="ECO:0000256" key="10">
    <source>
        <dbReference type="NCBIfam" id="TIGR00232"/>
    </source>
</evidence>
<name>A0A2J6X137_9CHLR</name>
<dbReference type="GO" id="GO:0006098">
    <property type="term" value="P:pentose-phosphate shunt"/>
    <property type="evidence" value="ECO:0007669"/>
    <property type="project" value="TreeGrafter"/>
</dbReference>
<feature type="domain" description="Transketolase-like pyrimidine-binding" evidence="16">
    <location>
        <begin position="357"/>
        <end position="528"/>
    </location>
</feature>
<evidence type="ECO:0000256" key="2">
    <source>
        <dbReference type="ARBA" id="ARBA00011738"/>
    </source>
</evidence>
<dbReference type="NCBIfam" id="TIGR00232">
    <property type="entry name" value="tktlase_bact"/>
    <property type="match status" value="1"/>
</dbReference>
<dbReference type="Gene3D" id="3.40.50.970">
    <property type="match status" value="2"/>
</dbReference>
<feature type="binding site" evidence="12">
    <location>
        <position position="472"/>
    </location>
    <ligand>
        <name>substrate</name>
    </ligand>
</feature>
<evidence type="ECO:0000256" key="1">
    <source>
        <dbReference type="ARBA" id="ARBA00007131"/>
    </source>
</evidence>
<evidence type="ECO:0000256" key="3">
    <source>
        <dbReference type="ARBA" id="ARBA00013152"/>
    </source>
</evidence>
<feature type="active site" description="Proton donor" evidence="11">
    <location>
        <position position="414"/>
    </location>
</feature>
<feature type="binding site" evidence="12">
    <location>
        <position position="360"/>
    </location>
    <ligand>
        <name>substrate</name>
    </ligand>
</feature>
<feature type="binding site" evidence="13">
    <location>
        <begin position="120"/>
        <end position="122"/>
    </location>
    <ligand>
        <name>thiamine diphosphate</name>
        <dbReference type="ChEBI" id="CHEBI:58937"/>
    </ligand>
</feature>
<dbReference type="Gene3D" id="3.40.50.920">
    <property type="match status" value="1"/>
</dbReference>
<feature type="binding site" evidence="13">
    <location>
        <position position="440"/>
    </location>
    <ligand>
        <name>thiamine diphosphate</name>
        <dbReference type="ChEBI" id="CHEBI:58937"/>
    </ligand>
</feature>
<feature type="binding site" evidence="12">
    <location>
        <position position="464"/>
    </location>
    <ligand>
        <name>substrate</name>
    </ligand>
</feature>
<dbReference type="GO" id="GO:0004802">
    <property type="term" value="F:transketolase activity"/>
    <property type="evidence" value="ECO:0007669"/>
    <property type="project" value="UniProtKB-UniRule"/>
</dbReference>
<comment type="subunit">
    <text evidence="2">Homodimer.</text>
</comment>
<dbReference type="PROSITE" id="PS00801">
    <property type="entry name" value="TRANSKETOLASE_1"/>
    <property type="match status" value="1"/>
</dbReference>
<sequence length="672" mass="72548">MDAPATSTIDQLCANAIRALAIDAVQQANSGHPGLPLGMADAAYVLWTRFLKHNPSDPHWPNRARFVLSAGHGSMLLYALLHLTGYDLPLDELKRFRQWGSRTPGHPEYHETPGVEMTTGPLGQGIATAVGMAIAERWLATKFNRVGFPIVDHYTYVIASDGDLMEGISHEAASLAGHLRLGKLIVLYDSNGISLVGPTNLAWSENVAERFAAYGWQVLYADGHNMAAVALALAEAIADSERPSLIITRTVIGYGSPRAGSHKAHGEPLGAEGVRLTKEALGWPTEPPFYVPDEVYDHMQLAVEIGEVRQREWEAMLKRYRAAYPDLALEWDLLQSGGLPTGWETALPIFPPDPKAKGTRVASGAVLQALVPVIPGLLGGSADLHTSDFTYLEGLGSISGDNFNARNLHFGVREHAMGAILNGMALHGGIIPYGGTFLVFSDYMRPAIRLAALMKLRVIYVLTHDSIGVGEDGPTHQPIEHLVALRAIPNLLVVRPGDANEVAMAWRLALTRTDGPTAIILSRQNVPTLDRSQLGAADGVLYGGYVLRAADPVQAIIIATGSEVALALAAADQLATEGIAVQVVSMPCRELFDRQDHAYRDRVLPPSVKARVAVEAGRSLGWERYVGCEGAIIGVDRFGASAPFQRIYTEFGFTVEQIVATVKSQLSRHHQS</sequence>
<dbReference type="InterPro" id="IPR005478">
    <property type="entry name" value="Transketolase_bac-like"/>
</dbReference>
<feature type="binding site" evidence="12">
    <location>
        <position position="523"/>
    </location>
    <ligand>
        <name>substrate</name>
    </ligand>
</feature>
<protein>
    <recommendedName>
        <fullName evidence="4 10">Transketolase</fullName>
        <ecNumber evidence="3 10">2.2.1.1</ecNumber>
    </recommendedName>
</protein>
<keyword evidence="7 14" id="KW-0460">Magnesium</keyword>
<comment type="cofactor">
    <cofactor evidence="14">
        <name>Mg(2+)</name>
        <dbReference type="ChEBI" id="CHEBI:18420"/>
    </cofactor>
    <text evidence="14">Binds 1 Mg(2+) ion per subunit. Can also utilize other divalent metal cations, such as Ca(2+), Mn(2+) and Co(2+).</text>
</comment>
<dbReference type="AlphaFoldDB" id="A0A2J6X137"/>
<evidence type="ECO:0000256" key="12">
    <source>
        <dbReference type="PIRSR" id="PIRSR605478-2"/>
    </source>
</evidence>
<feature type="binding site" evidence="13">
    <location>
        <position position="191"/>
    </location>
    <ligand>
        <name>thiamine diphosphate</name>
        <dbReference type="ChEBI" id="CHEBI:58937"/>
    </ligand>
</feature>
<gene>
    <name evidence="17" type="primary">tkt</name>
    <name evidence="17" type="ORF">C0184_11835</name>
</gene>
<keyword evidence="8 13" id="KW-0786">Thiamine pyrophosphate</keyword>
<evidence type="ECO:0000256" key="7">
    <source>
        <dbReference type="ARBA" id="ARBA00022842"/>
    </source>
</evidence>
<dbReference type="InterPro" id="IPR033247">
    <property type="entry name" value="Transketolase_fam"/>
</dbReference>
<dbReference type="Pfam" id="PF00456">
    <property type="entry name" value="Transketolase_N"/>
    <property type="match status" value="1"/>
</dbReference>
<dbReference type="SUPFAM" id="SSF52518">
    <property type="entry name" value="Thiamin diphosphate-binding fold (THDP-binding)"/>
    <property type="match status" value="2"/>
</dbReference>
<feature type="binding site" evidence="14">
    <location>
        <position position="161"/>
    </location>
    <ligand>
        <name>Mg(2+)</name>
        <dbReference type="ChEBI" id="CHEBI:18420"/>
    </ligand>
</feature>
<dbReference type="EMBL" id="PNIQ01000794">
    <property type="protein sequence ID" value="PMP77528.1"/>
    <property type="molecule type" value="Genomic_DNA"/>
</dbReference>
<dbReference type="EC" id="2.2.1.1" evidence="3 10"/>
<dbReference type="InterPro" id="IPR055152">
    <property type="entry name" value="Transketolase-like_C_2"/>
</dbReference>
<feature type="binding site" evidence="13">
    <location>
        <position position="162"/>
    </location>
    <ligand>
        <name>thiamine diphosphate</name>
        <dbReference type="ChEBI" id="CHEBI:58937"/>
    </ligand>
</feature>
<evidence type="ECO:0000259" key="16">
    <source>
        <dbReference type="SMART" id="SM00861"/>
    </source>
</evidence>
<dbReference type="InterPro" id="IPR005475">
    <property type="entry name" value="Transketolase-like_Pyr-bd"/>
</dbReference>
<feature type="binding site" evidence="14">
    <location>
        <position position="191"/>
    </location>
    <ligand>
        <name>Mg(2+)</name>
        <dbReference type="ChEBI" id="CHEBI:18420"/>
    </ligand>
</feature>
<proteinExistence type="inferred from homology"/>
<comment type="cofactor">
    <cofactor evidence="13">
        <name>thiamine diphosphate</name>
        <dbReference type="ChEBI" id="CHEBI:58937"/>
    </cofactor>
    <text evidence="13">Binds 1 thiamine pyrophosphate per subunit. During the reaction, the substrate forms a covalent intermediate with the cofactor.</text>
</comment>
<dbReference type="GO" id="GO:0005829">
    <property type="term" value="C:cytosol"/>
    <property type="evidence" value="ECO:0007669"/>
    <property type="project" value="TreeGrafter"/>
</dbReference>
<dbReference type="InterPro" id="IPR009014">
    <property type="entry name" value="Transketo_C/PFOR_II"/>
</dbReference>
<dbReference type="Pfam" id="PF02779">
    <property type="entry name" value="Transket_pyr"/>
    <property type="match status" value="1"/>
</dbReference>
<evidence type="ECO:0000256" key="4">
    <source>
        <dbReference type="ARBA" id="ARBA00016662"/>
    </source>
</evidence>
<feature type="binding site" evidence="12">
    <location>
        <position position="387"/>
    </location>
    <ligand>
        <name>substrate</name>
    </ligand>
</feature>
<dbReference type="InterPro" id="IPR029061">
    <property type="entry name" value="THDP-binding"/>
</dbReference>
<comment type="similarity">
    <text evidence="1">Belongs to the transketolase family.</text>
</comment>
<dbReference type="PANTHER" id="PTHR43522">
    <property type="entry name" value="TRANSKETOLASE"/>
    <property type="match status" value="1"/>
</dbReference>
<feature type="site" description="Important for catalytic activity" evidence="15">
    <location>
        <position position="265"/>
    </location>
</feature>
<comment type="catalytic activity">
    <reaction evidence="9">
        <text>D-sedoheptulose 7-phosphate + D-glyceraldehyde 3-phosphate = aldehydo-D-ribose 5-phosphate + D-xylulose 5-phosphate</text>
        <dbReference type="Rhea" id="RHEA:10508"/>
        <dbReference type="ChEBI" id="CHEBI:57483"/>
        <dbReference type="ChEBI" id="CHEBI:57737"/>
        <dbReference type="ChEBI" id="CHEBI:58273"/>
        <dbReference type="ChEBI" id="CHEBI:59776"/>
        <dbReference type="EC" id="2.2.1.1"/>
    </reaction>
</comment>
<feature type="binding site" evidence="13">
    <location>
        <position position="265"/>
    </location>
    <ligand>
        <name>thiamine diphosphate</name>
        <dbReference type="ChEBI" id="CHEBI:58937"/>
    </ligand>
</feature>
<dbReference type="SMART" id="SM00861">
    <property type="entry name" value="Transket_pyr"/>
    <property type="match status" value="1"/>
</dbReference>
<dbReference type="SUPFAM" id="SSF52922">
    <property type="entry name" value="TK C-terminal domain-like"/>
    <property type="match status" value="1"/>
</dbReference>
<feature type="site" description="Important for catalytic activity" evidence="15">
    <location>
        <position position="32"/>
    </location>
</feature>
<feature type="binding site" evidence="12">
    <location>
        <position position="32"/>
    </location>
    <ligand>
        <name>substrate</name>
    </ligand>
</feature>
<dbReference type="InterPro" id="IPR049557">
    <property type="entry name" value="Transketolase_CS"/>
</dbReference>
<evidence type="ECO:0000313" key="18">
    <source>
        <dbReference type="Proteomes" id="UP000243376"/>
    </source>
</evidence>
<evidence type="ECO:0000313" key="17">
    <source>
        <dbReference type="EMBL" id="PMP77528.1"/>
    </source>
</evidence>
<evidence type="ECO:0000256" key="8">
    <source>
        <dbReference type="ARBA" id="ARBA00023052"/>
    </source>
</evidence>
<dbReference type="FunFam" id="3.40.50.920:FF:000003">
    <property type="entry name" value="Transketolase"/>
    <property type="match status" value="1"/>
</dbReference>
<dbReference type="CDD" id="cd07033">
    <property type="entry name" value="TPP_PYR_DXS_TK_like"/>
    <property type="match status" value="1"/>
</dbReference>
<evidence type="ECO:0000256" key="6">
    <source>
        <dbReference type="ARBA" id="ARBA00022723"/>
    </source>
</evidence>
<dbReference type="InterPro" id="IPR005474">
    <property type="entry name" value="Transketolase_N"/>
</dbReference>
<accession>A0A2J6X137</accession>
<dbReference type="PANTHER" id="PTHR43522:SF2">
    <property type="entry name" value="TRANSKETOLASE 1-RELATED"/>
    <property type="match status" value="1"/>
</dbReference>
<evidence type="ECO:0000256" key="14">
    <source>
        <dbReference type="PIRSR" id="PIRSR605478-4"/>
    </source>
</evidence>
<comment type="caution">
    <text evidence="17">The sequence shown here is derived from an EMBL/GenBank/DDBJ whole genome shotgun (WGS) entry which is preliminary data.</text>
</comment>
<keyword evidence="5" id="KW-0808">Transferase</keyword>
<evidence type="ECO:0000256" key="15">
    <source>
        <dbReference type="PIRSR" id="PIRSR605478-5"/>
    </source>
</evidence>
<feature type="binding site" evidence="13">
    <location>
        <position position="72"/>
    </location>
    <ligand>
        <name>thiamine diphosphate</name>
        <dbReference type="ChEBI" id="CHEBI:58937"/>
    </ligand>
</feature>
<dbReference type="FunFam" id="3.40.50.970:FF:000003">
    <property type="entry name" value="Transketolase"/>
    <property type="match status" value="1"/>
</dbReference>
<feature type="binding site" evidence="14">
    <location>
        <position position="193"/>
    </location>
    <ligand>
        <name>Mg(2+)</name>
        <dbReference type="ChEBI" id="CHEBI:18420"/>
    </ligand>
</feature>